<evidence type="ECO:0000313" key="2">
    <source>
        <dbReference type="EMBL" id="KAL0282283.1"/>
    </source>
</evidence>
<dbReference type="EMBL" id="JACGWK010001830">
    <property type="protein sequence ID" value="KAL0282283.1"/>
    <property type="molecule type" value="Genomic_DNA"/>
</dbReference>
<dbReference type="Gene3D" id="3.10.10.10">
    <property type="entry name" value="HIV Type 1 Reverse Transcriptase, subunit A, domain 1"/>
    <property type="match status" value="1"/>
</dbReference>
<accession>A0AAW2IKH2</accession>
<feature type="domain" description="Reverse transcriptase" evidence="1">
    <location>
        <begin position="4"/>
        <end position="76"/>
    </location>
</feature>
<dbReference type="AlphaFoldDB" id="A0AAW2IKH2"/>
<reference evidence="2" key="1">
    <citation type="submission" date="2020-06" db="EMBL/GenBank/DDBJ databases">
        <authorList>
            <person name="Li T."/>
            <person name="Hu X."/>
            <person name="Zhang T."/>
            <person name="Song X."/>
            <person name="Zhang H."/>
            <person name="Dai N."/>
            <person name="Sheng W."/>
            <person name="Hou X."/>
            <person name="Wei L."/>
        </authorList>
    </citation>
    <scope>NUCLEOTIDE SEQUENCE</scope>
    <source>
        <strain evidence="2">G01</strain>
        <tissue evidence="2">Leaf</tissue>
    </source>
</reference>
<evidence type="ECO:0000259" key="1">
    <source>
        <dbReference type="Pfam" id="PF00078"/>
    </source>
</evidence>
<proteinExistence type="predicted"/>
<dbReference type="InterPro" id="IPR043502">
    <property type="entry name" value="DNA/RNA_pol_sf"/>
</dbReference>
<reference evidence="2" key="2">
    <citation type="journal article" date="2024" name="Plant">
        <title>Genomic evolution and insights into agronomic trait innovations of Sesamum species.</title>
        <authorList>
            <person name="Miao H."/>
            <person name="Wang L."/>
            <person name="Qu L."/>
            <person name="Liu H."/>
            <person name="Sun Y."/>
            <person name="Le M."/>
            <person name="Wang Q."/>
            <person name="Wei S."/>
            <person name="Zheng Y."/>
            <person name="Lin W."/>
            <person name="Duan Y."/>
            <person name="Cao H."/>
            <person name="Xiong S."/>
            <person name="Wang X."/>
            <person name="Wei L."/>
            <person name="Li C."/>
            <person name="Ma Q."/>
            <person name="Ju M."/>
            <person name="Zhao R."/>
            <person name="Li G."/>
            <person name="Mu C."/>
            <person name="Tian Q."/>
            <person name="Mei H."/>
            <person name="Zhang T."/>
            <person name="Gao T."/>
            <person name="Zhang H."/>
        </authorList>
    </citation>
    <scope>NUCLEOTIDE SEQUENCE</scope>
    <source>
        <strain evidence="2">G01</strain>
    </source>
</reference>
<dbReference type="InterPro" id="IPR043128">
    <property type="entry name" value="Rev_trsase/Diguanyl_cyclase"/>
</dbReference>
<dbReference type="PANTHER" id="PTHR24559:SF430">
    <property type="entry name" value="RNA-DIRECTED DNA POLYMERASE"/>
    <property type="match status" value="1"/>
</dbReference>
<dbReference type="CDD" id="cd01647">
    <property type="entry name" value="RT_LTR"/>
    <property type="match status" value="1"/>
</dbReference>
<dbReference type="Gene3D" id="3.30.70.270">
    <property type="match status" value="1"/>
</dbReference>
<dbReference type="Pfam" id="PF00078">
    <property type="entry name" value="RVT_1"/>
    <property type="match status" value="1"/>
</dbReference>
<name>A0AAW2IKH2_9LAMI</name>
<comment type="caution">
    <text evidence="2">The sequence shown here is derived from an EMBL/GenBank/DDBJ whole genome shotgun (WGS) entry which is preliminary data.</text>
</comment>
<dbReference type="InterPro" id="IPR000477">
    <property type="entry name" value="RT_dom"/>
</dbReference>
<dbReference type="PANTHER" id="PTHR24559">
    <property type="entry name" value="TRANSPOSON TY3-I GAG-POL POLYPROTEIN"/>
    <property type="match status" value="1"/>
</dbReference>
<dbReference type="InterPro" id="IPR053134">
    <property type="entry name" value="RNA-dir_DNA_polymerase"/>
</dbReference>
<protein>
    <recommendedName>
        <fullName evidence="1">Reverse transcriptase domain-containing protein</fullName>
    </recommendedName>
</protein>
<dbReference type="SUPFAM" id="SSF56672">
    <property type="entry name" value="DNA/RNA polymerases"/>
    <property type="match status" value="1"/>
</dbReference>
<gene>
    <name evidence="2" type="ORF">Sangu_2958700</name>
</gene>
<sequence>MEMCIDFRDLNKAYLKDFYPLPRIDQLVDSTSGCELMSMMDASQGYHQIMLALEDRKRVNFITSAGTFCYVAMTFGQKAQAPPTNIVILDMKARATPPRSKLYWT</sequence>
<organism evidence="2">
    <name type="scientific">Sesamum angustifolium</name>
    <dbReference type="NCBI Taxonomy" id="2727405"/>
    <lineage>
        <taxon>Eukaryota</taxon>
        <taxon>Viridiplantae</taxon>
        <taxon>Streptophyta</taxon>
        <taxon>Embryophyta</taxon>
        <taxon>Tracheophyta</taxon>
        <taxon>Spermatophyta</taxon>
        <taxon>Magnoliopsida</taxon>
        <taxon>eudicotyledons</taxon>
        <taxon>Gunneridae</taxon>
        <taxon>Pentapetalae</taxon>
        <taxon>asterids</taxon>
        <taxon>lamiids</taxon>
        <taxon>Lamiales</taxon>
        <taxon>Pedaliaceae</taxon>
        <taxon>Sesamum</taxon>
    </lineage>
</organism>